<keyword evidence="3" id="KW-1185">Reference proteome</keyword>
<gene>
    <name evidence="2" type="ORF">PGQ11_015567</name>
</gene>
<protein>
    <submittedName>
        <fullName evidence="2">Uncharacterized protein</fullName>
    </submittedName>
</protein>
<reference evidence="2 3" key="1">
    <citation type="journal article" date="2024" name="IMA Fungus">
        <title>Apiospora arundinis, a panoply of carbohydrate-active enzymes and secondary metabolites.</title>
        <authorList>
            <person name="Sorensen T."/>
            <person name="Petersen C."/>
            <person name="Muurmann A.T."/>
            <person name="Christiansen J.V."/>
            <person name="Brundto M.L."/>
            <person name="Overgaard C.K."/>
            <person name="Boysen A.T."/>
            <person name="Wollenberg R.D."/>
            <person name="Larsen T.O."/>
            <person name="Sorensen J.L."/>
            <person name="Nielsen K.L."/>
            <person name="Sondergaard T.E."/>
        </authorList>
    </citation>
    <scope>NUCLEOTIDE SEQUENCE [LARGE SCALE GENOMIC DNA]</scope>
    <source>
        <strain evidence="2 3">AAU 773</strain>
    </source>
</reference>
<dbReference type="Proteomes" id="UP001390339">
    <property type="component" value="Unassembled WGS sequence"/>
</dbReference>
<sequence>MHRHFFLLFGNDESQSLEWRGFLASSFFGKRFIRAEYKVVERGVKQYWIEIHVETRTRLEDGWKSRTQLPPDFTPQVGLHSCLVQVLQDNQILFGRVQGIEARGIICSSLFVALLSGTVEQCDLNCQSMFEWEKQLSHLRRISRSRTHRLAAIPTDPSADRQRQRLVINRVLVLGRIPRDAGRVRVVLAPVGARGGRVPRGPDRRPAVEEAVAVPLEHGRRLRGEDGRRRRAAVPGRAAPHLAARRGLAAAAAAAVRRGTGGRQGDVRGACRGPVTDAGGARIGCDNQSLTRIHFKNLEEVRRKTRLLRPIEADPPADRRGEALGADEIAERAGILAHDERAVDGRRGARAGRRREGRSLGREGVGGAVPGEGGCAQGHDGPEMG</sequence>
<comment type="caution">
    <text evidence="2">The sequence shown here is derived from an EMBL/GenBank/DDBJ whole genome shotgun (WGS) entry which is preliminary data.</text>
</comment>
<feature type="compositionally biased region" description="Gly residues" evidence="1">
    <location>
        <begin position="363"/>
        <end position="376"/>
    </location>
</feature>
<dbReference type="EMBL" id="JAPCWZ010000010">
    <property type="protein sequence ID" value="KAK8849087.1"/>
    <property type="molecule type" value="Genomic_DNA"/>
</dbReference>
<feature type="region of interest" description="Disordered" evidence="1">
    <location>
        <begin position="341"/>
        <end position="385"/>
    </location>
</feature>
<evidence type="ECO:0000313" key="3">
    <source>
        <dbReference type="Proteomes" id="UP001390339"/>
    </source>
</evidence>
<evidence type="ECO:0000313" key="2">
    <source>
        <dbReference type="EMBL" id="KAK8849087.1"/>
    </source>
</evidence>
<name>A0ABR2HLR0_9PEZI</name>
<evidence type="ECO:0000256" key="1">
    <source>
        <dbReference type="SAM" id="MobiDB-lite"/>
    </source>
</evidence>
<accession>A0ABR2HLR0</accession>
<proteinExistence type="predicted"/>
<organism evidence="2 3">
    <name type="scientific">Apiospora arundinis</name>
    <dbReference type="NCBI Taxonomy" id="335852"/>
    <lineage>
        <taxon>Eukaryota</taxon>
        <taxon>Fungi</taxon>
        <taxon>Dikarya</taxon>
        <taxon>Ascomycota</taxon>
        <taxon>Pezizomycotina</taxon>
        <taxon>Sordariomycetes</taxon>
        <taxon>Xylariomycetidae</taxon>
        <taxon>Amphisphaeriales</taxon>
        <taxon>Apiosporaceae</taxon>
        <taxon>Apiospora</taxon>
    </lineage>
</organism>